<dbReference type="EMBL" id="CP087164">
    <property type="protein sequence ID" value="UGS33831.1"/>
    <property type="molecule type" value="Genomic_DNA"/>
</dbReference>
<dbReference type="Gene3D" id="1.10.10.10">
    <property type="entry name" value="Winged helix-like DNA-binding domain superfamily/Winged helix DNA-binding domain"/>
    <property type="match status" value="1"/>
</dbReference>
<feature type="domain" description="HTH luxR-type" evidence="4">
    <location>
        <begin position="280"/>
        <end position="345"/>
    </location>
</feature>
<gene>
    <name evidence="5" type="ORF">DSM104329_00196</name>
</gene>
<dbReference type="InterPro" id="IPR029016">
    <property type="entry name" value="GAF-like_dom_sf"/>
</dbReference>
<dbReference type="PROSITE" id="PS50043">
    <property type="entry name" value="HTH_LUXR_2"/>
    <property type="match status" value="1"/>
</dbReference>
<dbReference type="AlphaFoldDB" id="A0A9E6XU68"/>
<sequence>MRDEAAFGLVELARDLATAESEADLERVYLERPAPVSAMPMRGLYLFDPCTRAVERYAATNVSDVFLARYERVGRSEDPNIAWLTHHRRAAYSLRGRSSRDWMESRVYREVFSIHCMVHAVQAPVVVDGQLAGTLAFGSPDSRPPLTAAELRLLECAAGVFSLALAGVRRSERLEHRHIQALSALDVSTTPILMVEDPGDVVRLNAAAERLLDRTVEGRDLAYALIARRTTRERSFSREARVRWLGGGEGVIRAESRPSGDDARGTVTVLSCDGGPPALTTPRWSALTDRERDVTRLVAMGYTDAEIARELSLSVHTVKQYLKSVYRSVGVRSRVELARRVLTEASFPTA</sequence>
<name>A0A9E6XU68_9ACTN</name>
<dbReference type="Gene3D" id="3.30.450.40">
    <property type="match status" value="1"/>
</dbReference>
<keyword evidence="6" id="KW-1185">Reference proteome</keyword>
<reference evidence="5" key="1">
    <citation type="journal article" date="2022" name="Int. J. Syst. Evol. Microbiol.">
        <title>Pseudomonas aegrilactucae sp. nov. and Pseudomonas morbosilactucae sp. nov., pathogens causing bacterial rot of lettuce in Japan.</title>
        <authorList>
            <person name="Sawada H."/>
            <person name="Fujikawa T."/>
            <person name="Satou M."/>
        </authorList>
    </citation>
    <scope>NUCLEOTIDE SEQUENCE</scope>
    <source>
        <strain evidence="5">0166_1</strain>
    </source>
</reference>
<dbReference type="InterPro" id="IPR000792">
    <property type="entry name" value="Tscrpt_reg_LuxR_C"/>
</dbReference>
<evidence type="ECO:0000256" key="2">
    <source>
        <dbReference type="ARBA" id="ARBA00023125"/>
    </source>
</evidence>
<evidence type="ECO:0000256" key="1">
    <source>
        <dbReference type="ARBA" id="ARBA00023015"/>
    </source>
</evidence>
<dbReference type="CDD" id="cd06170">
    <property type="entry name" value="LuxR_C_like"/>
    <property type="match status" value="1"/>
</dbReference>
<keyword evidence="2" id="KW-0238">DNA-binding</keyword>
<dbReference type="InterPro" id="IPR036388">
    <property type="entry name" value="WH-like_DNA-bd_sf"/>
</dbReference>
<dbReference type="SUPFAM" id="SSF46894">
    <property type="entry name" value="C-terminal effector domain of the bipartite response regulators"/>
    <property type="match status" value="1"/>
</dbReference>
<protein>
    <recommendedName>
        <fullName evidence="4">HTH luxR-type domain-containing protein</fullName>
    </recommendedName>
</protein>
<dbReference type="Proteomes" id="UP001162834">
    <property type="component" value="Chromosome"/>
</dbReference>
<accession>A0A9E6XU68</accession>
<evidence type="ECO:0000256" key="3">
    <source>
        <dbReference type="ARBA" id="ARBA00023163"/>
    </source>
</evidence>
<dbReference type="PANTHER" id="PTHR44688:SF16">
    <property type="entry name" value="DNA-BINDING TRANSCRIPTIONAL ACTIVATOR DEVR_DOSR"/>
    <property type="match status" value="1"/>
</dbReference>
<dbReference type="SMART" id="SM00421">
    <property type="entry name" value="HTH_LUXR"/>
    <property type="match status" value="1"/>
</dbReference>
<evidence type="ECO:0000259" key="4">
    <source>
        <dbReference type="PROSITE" id="PS50043"/>
    </source>
</evidence>
<dbReference type="PRINTS" id="PR00038">
    <property type="entry name" value="HTHLUXR"/>
</dbReference>
<dbReference type="GO" id="GO:0003677">
    <property type="term" value="F:DNA binding"/>
    <property type="evidence" value="ECO:0007669"/>
    <property type="project" value="UniProtKB-KW"/>
</dbReference>
<dbReference type="GO" id="GO:0006355">
    <property type="term" value="P:regulation of DNA-templated transcription"/>
    <property type="evidence" value="ECO:0007669"/>
    <property type="project" value="InterPro"/>
</dbReference>
<dbReference type="SUPFAM" id="SSF55781">
    <property type="entry name" value="GAF domain-like"/>
    <property type="match status" value="1"/>
</dbReference>
<dbReference type="InterPro" id="IPR016032">
    <property type="entry name" value="Sig_transdc_resp-reg_C-effctor"/>
</dbReference>
<keyword evidence="3" id="KW-0804">Transcription</keyword>
<dbReference type="KEGG" id="sbae:DSM104329_00196"/>
<keyword evidence="1" id="KW-0805">Transcription regulation</keyword>
<organism evidence="5 6">
    <name type="scientific">Capillimicrobium parvum</name>
    <dbReference type="NCBI Taxonomy" id="2884022"/>
    <lineage>
        <taxon>Bacteria</taxon>
        <taxon>Bacillati</taxon>
        <taxon>Actinomycetota</taxon>
        <taxon>Thermoleophilia</taxon>
        <taxon>Solirubrobacterales</taxon>
        <taxon>Capillimicrobiaceae</taxon>
        <taxon>Capillimicrobium</taxon>
    </lineage>
</organism>
<dbReference type="RefSeq" id="WP_259313523.1">
    <property type="nucleotide sequence ID" value="NZ_CP087164.1"/>
</dbReference>
<evidence type="ECO:0000313" key="5">
    <source>
        <dbReference type="EMBL" id="UGS33831.1"/>
    </source>
</evidence>
<evidence type="ECO:0000313" key="6">
    <source>
        <dbReference type="Proteomes" id="UP001162834"/>
    </source>
</evidence>
<dbReference type="Pfam" id="PF00196">
    <property type="entry name" value="GerE"/>
    <property type="match status" value="1"/>
</dbReference>
<dbReference type="PANTHER" id="PTHR44688">
    <property type="entry name" value="DNA-BINDING TRANSCRIPTIONAL ACTIVATOR DEVR_DOSR"/>
    <property type="match status" value="1"/>
</dbReference>
<proteinExistence type="predicted"/>